<dbReference type="AlphaFoldDB" id="A0A0D2GNS7"/>
<dbReference type="EMBL" id="KN846956">
    <property type="protein sequence ID" value="KIW74009.1"/>
    <property type="molecule type" value="Genomic_DNA"/>
</dbReference>
<dbReference type="PRINTS" id="PR01217">
    <property type="entry name" value="PRICHEXTENSN"/>
</dbReference>
<evidence type="ECO:0000313" key="3">
    <source>
        <dbReference type="Proteomes" id="UP000054266"/>
    </source>
</evidence>
<name>A0A0D2GNS7_9EURO</name>
<reference evidence="2 3" key="1">
    <citation type="submission" date="2015-01" db="EMBL/GenBank/DDBJ databases">
        <title>The Genome Sequence of Capronia semiimmersa CBS27337.</title>
        <authorList>
            <consortium name="The Broad Institute Genomics Platform"/>
            <person name="Cuomo C."/>
            <person name="de Hoog S."/>
            <person name="Gorbushina A."/>
            <person name="Stielow B."/>
            <person name="Teixiera M."/>
            <person name="Abouelleil A."/>
            <person name="Chapman S.B."/>
            <person name="Priest M."/>
            <person name="Young S.K."/>
            <person name="Wortman J."/>
            <person name="Nusbaum C."/>
            <person name="Birren B."/>
        </authorList>
    </citation>
    <scope>NUCLEOTIDE SEQUENCE [LARGE SCALE GENOMIC DNA]</scope>
    <source>
        <strain evidence="2 3">CBS 27337</strain>
    </source>
</reference>
<protein>
    <submittedName>
        <fullName evidence="2">Uncharacterized protein</fullName>
    </submittedName>
</protein>
<evidence type="ECO:0000313" key="2">
    <source>
        <dbReference type="EMBL" id="KIW74009.1"/>
    </source>
</evidence>
<keyword evidence="3" id="KW-1185">Reference proteome</keyword>
<organism evidence="2 3">
    <name type="scientific">Phialophora macrospora</name>
    <dbReference type="NCBI Taxonomy" id="1851006"/>
    <lineage>
        <taxon>Eukaryota</taxon>
        <taxon>Fungi</taxon>
        <taxon>Dikarya</taxon>
        <taxon>Ascomycota</taxon>
        <taxon>Pezizomycotina</taxon>
        <taxon>Eurotiomycetes</taxon>
        <taxon>Chaetothyriomycetidae</taxon>
        <taxon>Chaetothyriales</taxon>
        <taxon>Herpotrichiellaceae</taxon>
        <taxon>Phialophora</taxon>
    </lineage>
</organism>
<gene>
    <name evidence="2" type="ORF">PV04_02080</name>
</gene>
<evidence type="ECO:0000256" key="1">
    <source>
        <dbReference type="SAM" id="MobiDB-lite"/>
    </source>
</evidence>
<dbReference type="Proteomes" id="UP000054266">
    <property type="component" value="Unassembled WGS sequence"/>
</dbReference>
<dbReference type="HOGENOM" id="CLU_943348_0_0_1"/>
<proteinExistence type="predicted"/>
<accession>A0A0D2GNS7</accession>
<feature type="compositionally biased region" description="Pro residues" evidence="1">
    <location>
        <begin position="260"/>
        <end position="269"/>
    </location>
</feature>
<feature type="region of interest" description="Disordered" evidence="1">
    <location>
        <begin position="237"/>
        <end position="304"/>
    </location>
</feature>
<sequence>MSYYYHDHNNYHYDDYDDNWNGDYHEGYDDSYYWDDYWYDDSYYDGYYDESYGDMNHHGYGGNYAGQSYHSYDESNSHLYGGGYGSGHEGGYGMYHGYNSHHPADGSQAWQTTTTQISRSLSSAQCDHHYQQLVPTPTPTHAPSAYMTSPVPPVPPVMPVLSTPTPPVMPVVSAPVPPTFPAAQPLRSVTPYPTGSDGSSRAMSINRDQQLTLQPANSPSMPTNSATPTESFFHNLFWKSPGKPRAGNGPTTPVRGPTPQRLPPSPRMTPPAFKAPASGPGSSPRLGYDMRQPAGIGFLAPSPA</sequence>